<reference evidence="1" key="1">
    <citation type="submission" date="2021-06" db="EMBL/GenBank/DDBJ databases">
        <authorList>
            <person name="Kallberg Y."/>
            <person name="Tangrot J."/>
            <person name="Rosling A."/>
        </authorList>
    </citation>
    <scope>NUCLEOTIDE SEQUENCE</scope>
    <source>
        <strain evidence="1">CL356</strain>
    </source>
</reference>
<accession>A0ACA9P5Z0</accession>
<evidence type="ECO:0000313" key="1">
    <source>
        <dbReference type="EMBL" id="CAG8692565.1"/>
    </source>
</evidence>
<dbReference type="EMBL" id="CAJVPT010029947">
    <property type="protein sequence ID" value="CAG8692565.1"/>
    <property type="molecule type" value="Genomic_DNA"/>
</dbReference>
<sequence>MTRCIASSKEDKEAINQHSTHLYQRHNRNANANMDIAQPIDSNHHLPTASHGTTPLAHWELWKDALISVILTIHITIQQDLRVAQGYYLLSGSLEERPNSTNLQVIFIVIFRTLAPTVMQFLVSEPFLLEKGISPSLIPF</sequence>
<dbReference type="Proteomes" id="UP000789525">
    <property type="component" value="Unassembled WGS sequence"/>
</dbReference>
<keyword evidence="2" id="KW-1185">Reference proteome</keyword>
<evidence type="ECO:0000313" key="2">
    <source>
        <dbReference type="Proteomes" id="UP000789525"/>
    </source>
</evidence>
<feature type="non-terminal residue" evidence="1">
    <location>
        <position position="140"/>
    </location>
</feature>
<comment type="caution">
    <text evidence="1">The sequence shown here is derived from an EMBL/GenBank/DDBJ whole genome shotgun (WGS) entry which is preliminary data.</text>
</comment>
<gene>
    <name evidence="1" type="ORF">ACOLOM_LOCUS9889</name>
</gene>
<organism evidence="1 2">
    <name type="scientific">Acaulospora colombiana</name>
    <dbReference type="NCBI Taxonomy" id="27376"/>
    <lineage>
        <taxon>Eukaryota</taxon>
        <taxon>Fungi</taxon>
        <taxon>Fungi incertae sedis</taxon>
        <taxon>Mucoromycota</taxon>
        <taxon>Glomeromycotina</taxon>
        <taxon>Glomeromycetes</taxon>
        <taxon>Diversisporales</taxon>
        <taxon>Acaulosporaceae</taxon>
        <taxon>Acaulospora</taxon>
    </lineage>
</organism>
<name>A0ACA9P5Z0_9GLOM</name>
<proteinExistence type="predicted"/>
<protein>
    <submittedName>
        <fullName evidence="1">12230_t:CDS:1</fullName>
    </submittedName>
</protein>